<proteinExistence type="predicted"/>
<evidence type="ECO:0000313" key="2">
    <source>
        <dbReference type="Proteomes" id="UP000820818"/>
    </source>
</evidence>
<gene>
    <name evidence="1" type="ORF">GHT06_018167</name>
</gene>
<evidence type="ECO:0000313" key="1">
    <source>
        <dbReference type="EMBL" id="KAI9555652.1"/>
    </source>
</evidence>
<name>A0AAD5KNE4_9CRUS</name>
<dbReference type="EMBL" id="WJBH02000007">
    <property type="protein sequence ID" value="KAI9555652.1"/>
    <property type="molecule type" value="Genomic_DNA"/>
</dbReference>
<comment type="caution">
    <text evidence="1">The sequence shown here is derived from an EMBL/GenBank/DDBJ whole genome shotgun (WGS) entry which is preliminary data.</text>
</comment>
<dbReference type="AlphaFoldDB" id="A0AAD5KNE4"/>
<reference evidence="1 2" key="1">
    <citation type="submission" date="2022-05" db="EMBL/GenBank/DDBJ databases">
        <title>A multi-omics perspective on studying reproductive biology in Daphnia sinensis.</title>
        <authorList>
            <person name="Jia J."/>
        </authorList>
    </citation>
    <scope>NUCLEOTIDE SEQUENCE [LARGE SCALE GENOMIC DNA]</scope>
    <source>
        <strain evidence="1 2">WSL</strain>
    </source>
</reference>
<organism evidence="1 2">
    <name type="scientific">Daphnia sinensis</name>
    <dbReference type="NCBI Taxonomy" id="1820382"/>
    <lineage>
        <taxon>Eukaryota</taxon>
        <taxon>Metazoa</taxon>
        <taxon>Ecdysozoa</taxon>
        <taxon>Arthropoda</taxon>
        <taxon>Crustacea</taxon>
        <taxon>Branchiopoda</taxon>
        <taxon>Diplostraca</taxon>
        <taxon>Cladocera</taxon>
        <taxon>Anomopoda</taxon>
        <taxon>Daphniidae</taxon>
        <taxon>Daphnia</taxon>
        <taxon>Daphnia similis group</taxon>
    </lineage>
</organism>
<accession>A0AAD5KNE4</accession>
<sequence>MTCSLAPYPPVSPVILSRCSCSRIVCTKWSPKTPLRIISLCVRQSMLRSTKRDFSETNNVPLYCLYLPYVLPIAFHTQTDIFKQKSEISR</sequence>
<dbReference type="Proteomes" id="UP000820818">
    <property type="component" value="Linkage Group LG7"/>
</dbReference>
<keyword evidence="2" id="KW-1185">Reference proteome</keyword>
<protein>
    <submittedName>
        <fullName evidence="1">Uncharacterized protein</fullName>
    </submittedName>
</protein>